<dbReference type="GO" id="GO:0046872">
    <property type="term" value="F:metal ion binding"/>
    <property type="evidence" value="ECO:0007669"/>
    <property type="project" value="UniProtKB-KW"/>
</dbReference>
<dbReference type="Pfam" id="PF09084">
    <property type="entry name" value="NMT1"/>
    <property type="match status" value="1"/>
</dbReference>
<organism evidence="13 14">
    <name type="scientific">Devosia insulae DS-56</name>
    <dbReference type="NCBI Taxonomy" id="1116389"/>
    <lineage>
        <taxon>Bacteria</taxon>
        <taxon>Pseudomonadati</taxon>
        <taxon>Pseudomonadota</taxon>
        <taxon>Alphaproteobacteria</taxon>
        <taxon>Hyphomicrobiales</taxon>
        <taxon>Devosiaceae</taxon>
        <taxon>Devosia</taxon>
    </lineage>
</organism>
<evidence type="ECO:0000256" key="7">
    <source>
        <dbReference type="ARBA" id="ARBA00022898"/>
    </source>
</evidence>
<keyword evidence="9" id="KW-0408">Iron</keyword>
<evidence type="ECO:0000256" key="9">
    <source>
        <dbReference type="ARBA" id="ARBA00023004"/>
    </source>
</evidence>
<feature type="domain" description="SsuA/THI5-like" evidence="12">
    <location>
        <begin position="15"/>
        <end position="220"/>
    </location>
</feature>
<evidence type="ECO:0000256" key="1">
    <source>
        <dbReference type="ARBA" id="ARBA00003469"/>
    </source>
</evidence>
<evidence type="ECO:0000256" key="4">
    <source>
        <dbReference type="ARBA" id="ARBA00011738"/>
    </source>
</evidence>
<accession>A0A1E5XMT3</accession>
<dbReference type="RefSeq" id="WP_069910816.1">
    <property type="nucleotide sequence ID" value="NZ_LAJE02000244.1"/>
</dbReference>
<dbReference type="SUPFAM" id="SSF53850">
    <property type="entry name" value="Periplasmic binding protein-like II"/>
    <property type="match status" value="1"/>
</dbReference>
<gene>
    <name evidence="13" type="ORF">VW23_023600</name>
</gene>
<dbReference type="Proteomes" id="UP000095463">
    <property type="component" value="Unassembled WGS sequence"/>
</dbReference>
<evidence type="ECO:0000256" key="10">
    <source>
        <dbReference type="ARBA" id="ARBA00033171"/>
    </source>
</evidence>
<comment type="subunit">
    <text evidence="4">Homodimer.</text>
</comment>
<dbReference type="Gene3D" id="3.40.190.10">
    <property type="entry name" value="Periplasmic binding protein-like II"/>
    <property type="match status" value="2"/>
</dbReference>
<protein>
    <recommendedName>
        <fullName evidence="10">Thiamine pyrimidine synthase</fullName>
    </recommendedName>
</protein>
<dbReference type="PANTHER" id="PTHR31528:SF1">
    <property type="entry name" value="4-AMINO-5-HYDROXYMETHYL-2-METHYLPYRIMIDINE PHOSPHATE SYNTHASE THI11-RELATED"/>
    <property type="match status" value="1"/>
</dbReference>
<sequence>MGKLVVQQSWINDSEFIGYFVAAAEGFYQAVGLEVLHRPGHAGLTPEHTLLEGTADIALCAPESVAATIRDTGARLAVIGAQFQKSPLGIVSRADDPIRNLGELRGRTLSVPDMNRAMVLELLAYAGLAIEAVEIVPYAHDPRPLIERRIAGLVDFIVDPQYRLSLAGVDPYAMLLFDHGAPLPNNLAVVTEATLLARRRELVDWLLASRQGWQENYHDPAFYPARLRGDPLVESRTLAHEIYANGAFQPLVETPDGIMSMSDGLIDGVVAYLERVHLPVERGLFTPLI</sequence>
<reference evidence="13 14" key="1">
    <citation type="journal article" date="2015" name="Genome Announc.">
        <title>Genome Assemblies of Three Soil-Associated Devosia species: D. insulae, D. limi, and D. soli.</title>
        <authorList>
            <person name="Hassan Y.I."/>
            <person name="Lepp D."/>
            <person name="Zhou T."/>
        </authorList>
    </citation>
    <scope>NUCLEOTIDE SEQUENCE [LARGE SCALE GENOMIC DNA]</scope>
    <source>
        <strain evidence="13 14">DS-56</strain>
    </source>
</reference>
<keyword evidence="14" id="KW-1185">Reference proteome</keyword>
<keyword evidence="6" id="KW-0479">Metal-binding</keyword>
<evidence type="ECO:0000313" key="14">
    <source>
        <dbReference type="Proteomes" id="UP000095463"/>
    </source>
</evidence>
<dbReference type="InterPro" id="IPR027939">
    <property type="entry name" value="NMT1/THI5"/>
</dbReference>
<keyword evidence="5" id="KW-0808">Transferase</keyword>
<evidence type="ECO:0000259" key="12">
    <source>
        <dbReference type="Pfam" id="PF09084"/>
    </source>
</evidence>
<evidence type="ECO:0000313" key="13">
    <source>
        <dbReference type="EMBL" id="OEO29926.1"/>
    </source>
</evidence>
<keyword evidence="8" id="KW-0784">Thiamine biosynthesis</keyword>
<evidence type="ECO:0000256" key="3">
    <source>
        <dbReference type="ARBA" id="ARBA00009406"/>
    </source>
</evidence>
<comment type="catalytic activity">
    <reaction evidence="11">
        <text>N(6)-(pyridoxal phosphate)-L-lysyl-[4-amino-5-hydroxymethyl-2-methylpyrimidine phosphate synthase] + L-histidyl-[4-amino-5-hydroxymethyl-2-methylpyrimidine phosphate synthase] + 2 Fe(3+) + 4 H2O = L-lysyl-[4-amino-5-hydroxymethyl-2-methylpyrimidine phosphate synthase] + (2S)-2-amino-5-hydroxy-4-oxopentanoyl-[4-amino-5-hydroxymethyl-2-methylpyrimidine phosphate synthase] + 4-amino-2-methyl-5-(phosphooxymethyl)pyrimidine + 3-oxopropanoate + 2 Fe(2+) + 2 H(+)</text>
        <dbReference type="Rhea" id="RHEA:65756"/>
        <dbReference type="Rhea" id="RHEA-COMP:16892"/>
        <dbReference type="Rhea" id="RHEA-COMP:16893"/>
        <dbReference type="Rhea" id="RHEA-COMP:16894"/>
        <dbReference type="Rhea" id="RHEA-COMP:16895"/>
        <dbReference type="ChEBI" id="CHEBI:15377"/>
        <dbReference type="ChEBI" id="CHEBI:15378"/>
        <dbReference type="ChEBI" id="CHEBI:29033"/>
        <dbReference type="ChEBI" id="CHEBI:29034"/>
        <dbReference type="ChEBI" id="CHEBI:29969"/>
        <dbReference type="ChEBI" id="CHEBI:29979"/>
        <dbReference type="ChEBI" id="CHEBI:33190"/>
        <dbReference type="ChEBI" id="CHEBI:58354"/>
        <dbReference type="ChEBI" id="CHEBI:143915"/>
        <dbReference type="ChEBI" id="CHEBI:157692"/>
    </reaction>
    <physiologicalReaction direction="left-to-right" evidence="11">
        <dbReference type="Rhea" id="RHEA:65757"/>
    </physiologicalReaction>
</comment>
<keyword evidence="7" id="KW-0663">Pyridoxal phosphate</keyword>
<comment type="similarity">
    <text evidence="3">Belongs to the NMT1/THI5 family.</text>
</comment>
<evidence type="ECO:0000256" key="2">
    <source>
        <dbReference type="ARBA" id="ARBA00004948"/>
    </source>
</evidence>
<dbReference type="GO" id="GO:0009228">
    <property type="term" value="P:thiamine biosynthetic process"/>
    <property type="evidence" value="ECO:0007669"/>
    <property type="project" value="UniProtKB-KW"/>
</dbReference>
<comment type="caution">
    <text evidence="13">The sequence shown here is derived from an EMBL/GenBank/DDBJ whole genome shotgun (WGS) entry which is preliminary data.</text>
</comment>
<evidence type="ECO:0000256" key="8">
    <source>
        <dbReference type="ARBA" id="ARBA00022977"/>
    </source>
</evidence>
<dbReference type="PANTHER" id="PTHR31528">
    <property type="entry name" value="4-AMINO-5-HYDROXYMETHYL-2-METHYLPYRIMIDINE PHOSPHATE SYNTHASE THI11-RELATED"/>
    <property type="match status" value="1"/>
</dbReference>
<comment type="pathway">
    <text evidence="2">Cofactor biosynthesis; thiamine diphosphate biosynthesis.</text>
</comment>
<dbReference type="InterPro" id="IPR015168">
    <property type="entry name" value="SsuA/THI5"/>
</dbReference>
<evidence type="ECO:0000256" key="11">
    <source>
        <dbReference type="ARBA" id="ARBA00048179"/>
    </source>
</evidence>
<evidence type="ECO:0000256" key="6">
    <source>
        <dbReference type="ARBA" id="ARBA00022723"/>
    </source>
</evidence>
<name>A0A1E5XMT3_9HYPH</name>
<dbReference type="GO" id="GO:0016740">
    <property type="term" value="F:transferase activity"/>
    <property type="evidence" value="ECO:0007669"/>
    <property type="project" value="UniProtKB-KW"/>
</dbReference>
<dbReference type="EMBL" id="LAJE02000244">
    <property type="protein sequence ID" value="OEO29926.1"/>
    <property type="molecule type" value="Genomic_DNA"/>
</dbReference>
<evidence type="ECO:0000256" key="5">
    <source>
        <dbReference type="ARBA" id="ARBA00022679"/>
    </source>
</evidence>
<proteinExistence type="inferred from homology"/>
<comment type="function">
    <text evidence="1">Responsible for the formation of the pyrimidine heterocycle in the thiamine biosynthesis pathway. Catalyzes the formation of hydroxymethylpyrimidine phosphate (HMP-P) from histidine and pyridoxal phosphate (PLP). The protein uses PLP and the active site histidine to form HMP-P, generating an inactive enzyme. The enzyme can only undergo a single turnover, which suggests it is a suicide enzyme.</text>
</comment>
<dbReference type="AlphaFoldDB" id="A0A1E5XMT3"/>